<feature type="transmembrane region" description="Helical" evidence="1">
    <location>
        <begin position="20"/>
        <end position="39"/>
    </location>
</feature>
<evidence type="ECO:0000313" key="2">
    <source>
        <dbReference type="EMBL" id="KGB34633.1"/>
    </source>
</evidence>
<dbReference type="AlphaFoldDB" id="A0A095BZJ5"/>
<proteinExistence type="predicted"/>
<accession>A0A095BZJ5</accession>
<organism evidence="2">
    <name type="scientific">Schistosoma haematobium</name>
    <name type="common">Blood fluke</name>
    <dbReference type="NCBI Taxonomy" id="6185"/>
    <lineage>
        <taxon>Eukaryota</taxon>
        <taxon>Metazoa</taxon>
        <taxon>Spiralia</taxon>
        <taxon>Lophotrochozoa</taxon>
        <taxon>Platyhelminthes</taxon>
        <taxon>Trematoda</taxon>
        <taxon>Digenea</taxon>
        <taxon>Strigeidida</taxon>
        <taxon>Schistosomatoidea</taxon>
        <taxon>Schistosomatidae</taxon>
        <taxon>Schistosoma</taxon>
    </lineage>
</organism>
<sequence length="43" mass="5015">MTMLCQKKPGRKRIRPSDDISGICILMILYILQVIHRLTGFRV</sequence>
<dbReference type="EMBL" id="KL250623">
    <property type="protein sequence ID" value="KGB34633.1"/>
    <property type="molecule type" value="Genomic_DNA"/>
</dbReference>
<keyword evidence="1" id="KW-0472">Membrane</keyword>
<evidence type="ECO:0000256" key="1">
    <source>
        <dbReference type="SAM" id="Phobius"/>
    </source>
</evidence>
<reference evidence="2" key="1">
    <citation type="journal article" date="2012" name="Nat. Genet.">
        <title>Whole-genome sequence of Schistosoma haematobium.</title>
        <authorList>
            <person name="Young N.D."/>
            <person name="Jex A.R."/>
            <person name="Li B."/>
            <person name="Liu S."/>
            <person name="Yang L."/>
            <person name="Xiong Z."/>
            <person name="Li Y."/>
            <person name="Cantacessi C."/>
            <person name="Hall R.S."/>
            <person name="Xu X."/>
            <person name="Chen F."/>
            <person name="Wu X."/>
            <person name="Zerlotini A."/>
            <person name="Oliveira G."/>
            <person name="Hofmann A."/>
            <person name="Zhang G."/>
            <person name="Fang X."/>
            <person name="Kang Y."/>
            <person name="Campbell B.E."/>
            <person name="Loukas A."/>
            <person name="Ranganathan S."/>
            <person name="Rollinson D."/>
            <person name="Rinaldi G."/>
            <person name="Brindley P.J."/>
            <person name="Yang H."/>
            <person name="Wang J."/>
            <person name="Wang J."/>
            <person name="Gasser R.B."/>
        </authorList>
    </citation>
    <scope>NUCLEOTIDE SEQUENCE [LARGE SCALE GENOMIC DNA]</scope>
</reference>
<protein>
    <submittedName>
        <fullName evidence="2">Uncharacterized protein</fullName>
    </submittedName>
</protein>
<keyword evidence="1" id="KW-0812">Transmembrane</keyword>
<name>A0A095BZJ5_SCHHA</name>
<gene>
    <name evidence="2" type="ORF">MS3_02853</name>
</gene>
<keyword evidence="1" id="KW-1133">Transmembrane helix</keyword>